<name>A0AAD8IBC1_9APIA</name>
<keyword evidence="3" id="KW-1185">Reference proteome</keyword>
<protein>
    <recommendedName>
        <fullName evidence="1">Aminotransferase-like plant mobile domain-containing protein</fullName>
    </recommendedName>
</protein>
<organism evidence="2 3">
    <name type="scientific">Heracleum sosnowskyi</name>
    <dbReference type="NCBI Taxonomy" id="360622"/>
    <lineage>
        <taxon>Eukaryota</taxon>
        <taxon>Viridiplantae</taxon>
        <taxon>Streptophyta</taxon>
        <taxon>Embryophyta</taxon>
        <taxon>Tracheophyta</taxon>
        <taxon>Spermatophyta</taxon>
        <taxon>Magnoliopsida</taxon>
        <taxon>eudicotyledons</taxon>
        <taxon>Gunneridae</taxon>
        <taxon>Pentapetalae</taxon>
        <taxon>asterids</taxon>
        <taxon>campanulids</taxon>
        <taxon>Apiales</taxon>
        <taxon>Apiaceae</taxon>
        <taxon>Apioideae</taxon>
        <taxon>apioid superclade</taxon>
        <taxon>Tordylieae</taxon>
        <taxon>Tordyliinae</taxon>
        <taxon>Heracleum</taxon>
    </lineage>
</organism>
<reference evidence="2" key="1">
    <citation type="submission" date="2023-02" db="EMBL/GenBank/DDBJ databases">
        <title>Genome of toxic invasive species Heracleum sosnowskyi carries increased number of genes despite the absence of recent whole-genome duplications.</title>
        <authorList>
            <person name="Schelkunov M."/>
            <person name="Shtratnikova V."/>
            <person name="Makarenko M."/>
            <person name="Klepikova A."/>
            <person name="Omelchenko D."/>
            <person name="Novikova G."/>
            <person name="Obukhova E."/>
            <person name="Bogdanov V."/>
            <person name="Penin A."/>
            <person name="Logacheva M."/>
        </authorList>
    </citation>
    <scope>NUCLEOTIDE SEQUENCE</scope>
    <source>
        <strain evidence="2">Hsosn_3</strain>
        <tissue evidence="2">Leaf</tissue>
    </source>
</reference>
<comment type="caution">
    <text evidence="2">The sequence shown here is derived from an EMBL/GenBank/DDBJ whole genome shotgun (WGS) entry which is preliminary data.</text>
</comment>
<dbReference type="PANTHER" id="PTHR46033:SF8">
    <property type="entry name" value="PROTEIN MAINTENANCE OF MERISTEMS-LIKE"/>
    <property type="match status" value="1"/>
</dbReference>
<dbReference type="GO" id="GO:0010073">
    <property type="term" value="P:meristem maintenance"/>
    <property type="evidence" value="ECO:0007669"/>
    <property type="project" value="InterPro"/>
</dbReference>
<evidence type="ECO:0000259" key="1">
    <source>
        <dbReference type="Pfam" id="PF10536"/>
    </source>
</evidence>
<dbReference type="EMBL" id="JAUIZM010000005">
    <property type="protein sequence ID" value="KAK1382584.1"/>
    <property type="molecule type" value="Genomic_DNA"/>
</dbReference>
<dbReference type="Pfam" id="PF10536">
    <property type="entry name" value="PMD"/>
    <property type="match status" value="1"/>
</dbReference>
<gene>
    <name evidence="2" type="ORF">POM88_020319</name>
</gene>
<reference evidence="2" key="2">
    <citation type="submission" date="2023-05" db="EMBL/GenBank/DDBJ databases">
        <authorList>
            <person name="Schelkunov M.I."/>
        </authorList>
    </citation>
    <scope>NUCLEOTIDE SEQUENCE</scope>
    <source>
        <strain evidence="2">Hsosn_3</strain>
        <tissue evidence="2">Leaf</tissue>
    </source>
</reference>
<sequence length="265" mass="29151">MSVGAQGFAEGSFSGEKMYVLRHLSGHAVLLCLWRCAVSDDAYSDDIELQPGPRDPFVLNLQVEHRSTNAWNVGGGDIQRSRVRYGNVITGSTRAEGVEGGWSKLTNEMFGSPPGRALNYGRLKLSWLDSVVPEVLPNDADDDELVRYTQAYLLQLFGGVLFTDHQGSQVHCMCIPLLQNLSHCETLSWGSGVLAYLYRGLCKSCKIGVEEIAGCVLLVKLWAWTRLPTLAPIPSPPPLDIWGDHKGPYGLRWSGPKSFANLFSI</sequence>
<evidence type="ECO:0000313" key="2">
    <source>
        <dbReference type="EMBL" id="KAK1382584.1"/>
    </source>
</evidence>
<accession>A0AAD8IBC1</accession>
<dbReference type="Proteomes" id="UP001237642">
    <property type="component" value="Unassembled WGS sequence"/>
</dbReference>
<evidence type="ECO:0000313" key="3">
    <source>
        <dbReference type="Proteomes" id="UP001237642"/>
    </source>
</evidence>
<dbReference type="InterPro" id="IPR019557">
    <property type="entry name" value="AminoTfrase-like_pln_mobile"/>
</dbReference>
<proteinExistence type="predicted"/>
<dbReference type="PANTHER" id="PTHR46033">
    <property type="entry name" value="PROTEIN MAIN-LIKE 2"/>
    <property type="match status" value="1"/>
</dbReference>
<feature type="domain" description="Aminotransferase-like plant mobile" evidence="1">
    <location>
        <begin position="109"/>
        <end position="254"/>
    </location>
</feature>
<dbReference type="InterPro" id="IPR044824">
    <property type="entry name" value="MAIN-like"/>
</dbReference>
<dbReference type="AlphaFoldDB" id="A0AAD8IBC1"/>